<dbReference type="AlphaFoldDB" id="A0A844FXY9"/>
<dbReference type="Proteomes" id="UP000435649">
    <property type="component" value="Unassembled WGS sequence"/>
</dbReference>
<gene>
    <name evidence="1" type="ORF">FYJ85_03485</name>
</gene>
<sequence>MSWKELTLCAAIFAGTFGHAAEQAKIKAGDDYTLEFAKDKLFIQDSQNRRRMLIGKLFYTWTPQAATPASAEVVDDNTMKIDYAVSVPDDPKKTPEQNAKAKADAEGITLSALCTTGDNRVKIVYTLVSPKVRPDGMMMEILGQDGTAKKPNYEATVWKVRPFGGRLSPAKGGTFRPFANGNETFWLRLPGNAGWSSGWAEHGGFRKNGDGTYTSELDFIITPSDFSGADVAAVFRNDPVSMSFTENELVIRNLGYKAVRDAELSLDGKDRTVSFEPGEVKKFAFEPGGSAVSATLKIGEKVYAAAQNPKK</sequence>
<evidence type="ECO:0000313" key="1">
    <source>
        <dbReference type="EMBL" id="MST96107.1"/>
    </source>
</evidence>
<name>A0A844FXY9_9BACT</name>
<proteinExistence type="predicted"/>
<accession>A0A844FXY9</accession>
<protein>
    <submittedName>
        <fullName evidence="1">Uncharacterized protein</fullName>
    </submittedName>
</protein>
<comment type="caution">
    <text evidence="1">The sequence shown here is derived from an EMBL/GenBank/DDBJ whole genome shotgun (WGS) entry which is preliminary data.</text>
</comment>
<organism evidence="1 2">
    <name type="scientific">Victivallis lenta</name>
    <dbReference type="NCBI Taxonomy" id="2606640"/>
    <lineage>
        <taxon>Bacteria</taxon>
        <taxon>Pseudomonadati</taxon>
        <taxon>Lentisphaerota</taxon>
        <taxon>Lentisphaeria</taxon>
        <taxon>Victivallales</taxon>
        <taxon>Victivallaceae</taxon>
        <taxon>Victivallis</taxon>
    </lineage>
</organism>
<reference evidence="1 2" key="1">
    <citation type="submission" date="2019-08" db="EMBL/GenBank/DDBJ databases">
        <title>In-depth cultivation of the pig gut microbiome towards novel bacterial diversity and tailored functional studies.</title>
        <authorList>
            <person name="Wylensek D."/>
            <person name="Hitch T.C.A."/>
            <person name="Clavel T."/>
        </authorList>
    </citation>
    <scope>NUCLEOTIDE SEQUENCE [LARGE SCALE GENOMIC DNA]</scope>
    <source>
        <strain evidence="1 2">BBE-744-WT-12</strain>
    </source>
</reference>
<dbReference type="RefSeq" id="WP_106054781.1">
    <property type="nucleotide sequence ID" value="NZ_CALXOB010000013.1"/>
</dbReference>
<evidence type="ECO:0000313" key="2">
    <source>
        <dbReference type="Proteomes" id="UP000435649"/>
    </source>
</evidence>
<keyword evidence="2" id="KW-1185">Reference proteome</keyword>
<dbReference type="EMBL" id="VUNS01000002">
    <property type="protein sequence ID" value="MST96107.1"/>
    <property type="molecule type" value="Genomic_DNA"/>
</dbReference>